<dbReference type="EMBL" id="HE804045">
    <property type="protein sequence ID" value="CCH33211.1"/>
    <property type="molecule type" value="Genomic_DNA"/>
</dbReference>
<dbReference type="InterPro" id="IPR036188">
    <property type="entry name" value="FAD/NAD-bd_sf"/>
</dbReference>
<dbReference type="GO" id="GO:0016491">
    <property type="term" value="F:oxidoreductase activity"/>
    <property type="evidence" value="ECO:0007669"/>
    <property type="project" value="InterPro"/>
</dbReference>
<dbReference type="PRINTS" id="PR00420">
    <property type="entry name" value="RNGMNOXGNASE"/>
</dbReference>
<dbReference type="SUPFAM" id="SSF51905">
    <property type="entry name" value="FAD/NAD(P)-binding domain"/>
    <property type="match status" value="1"/>
</dbReference>
<dbReference type="KEGG" id="sesp:BN6_59550"/>
<dbReference type="AlphaFoldDB" id="K0K4J5"/>
<feature type="domain" description="Amine oxidase" evidence="1">
    <location>
        <begin position="17"/>
        <end position="365"/>
    </location>
</feature>
<dbReference type="PANTHER" id="PTHR42923">
    <property type="entry name" value="PROTOPORPHYRINOGEN OXIDASE"/>
    <property type="match status" value="1"/>
</dbReference>
<evidence type="ECO:0000313" key="2">
    <source>
        <dbReference type="EMBL" id="CCH33211.1"/>
    </source>
</evidence>
<sequence length="455" mass="50179">METGLRGMRVVVLGGGICGLALAHRLGRAGAVVELVEGGDQLGGLGTFFPWRERWVERFYHCVMPTDDDLLELLDEVGVRERVQWRPTRMGMVVDGRHFPFNTPWDLLRFTPLRPHERVRFGLVSLLLRRLGKGKDLDRLRTEDWLRGVYGDRIWELLLAPMFGSKFGASFGDVPALYLWQRLGRESNVSVRGYPEGGYHGLIDALRVSIERSGGVVRTSSPVTRVTAGGAVTLASGEVRTADRVISTLPLPTLRSIADDELARALPDVRLPYQGVVNALFFLKRPLTGHYWAPVVRSGTEFDGVIEMSALAGEVDGRHLVYVMRYTDRDSALYREDDGRIAARWTDQLVGLYPDLTPADVDDVRVFKAPFVEPVYPLGYLAQQPPVVVEGTPLLLATTAHVYPSVTSWNSSVGLANRVVGLLDDAVRPGSPDGEEHAGALVDQLLQGGGDPHRG</sequence>
<evidence type="ECO:0000313" key="3">
    <source>
        <dbReference type="Proteomes" id="UP000006281"/>
    </source>
</evidence>
<proteinExistence type="predicted"/>
<organism evidence="2 3">
    <name type="scientific">Saccharothrix espanaensis (strain ATCC 51144 / DSM 44229 / JCM 9112 / NBRC 15066 / NRRL 15764)</name>
    <dbReference type="NCBI Taxonomy" id="1179773"/>
    <lineage>
        <taxon>Bacteria</taxon>
        <taxon>Bacillati</taxon>
        <taxon>Actinomycetota</taxon>
        <taxon>Actinomycetes</taxon>
        <taxon>Pseudonocardiales</taxon>
        <taxon>Pseudonocardiaceae</taxon>
        <taxon>Saccharothrix</taxon>
    </lineage>
</organism>
<dbReference type="PATRIC" id="fig|1179773.3.peg.5997"/>
<gene>
    <name evidence="2" type="ordered locus">BN6_59550</name>
</gene>
<accession>K0K4J5</accession>
<dbReference type="NCBIfam" id="NF005560">
    <property type="entry name" value="PRK07233.1"/>
    <property type="match status" value="1"/>
</dbReference>
<reference evidence="2 3" key="1">
    <citation type="journal article" date="2012" name="BMC Genomics">
        <title>Complete genome sequence of Saccharothrix espanaensis DSM 44229T and comparison to the other completely sequenced Pseudonocardiaceae.</title>
        <authorList>
            <person name="Strobel T."/>
            <person name="Al-Dilaimi A."/>
            <person name="Blom J."/>
            <person name="Gessner A."/>
            <person name="Kalinowski J."/>
            <person name="Luzhetska M."/>
            <person name="Puhler A."/>
            <person name="Szczepanowski R."/>
            <person name="Bechthold A."/>
            <person name="Ruckert C."/>
        </authorList>
    </citation>
    <scope>NUCLEOTIDE SEQUENCE [LARGE SCALE GENOMIC DNA]</scope>
    <source>
        <strain evidence="3">ATCC 51144 / DSM 44229 / JCM 9112 / NBRC 15066 / NRRL 15764</strain>
    </source>
</reference>
<dbReference type="Pfam" id="PF01593">
    <property type="entry name" value="Amino_oxidase"/>
    <property type="match status" value="1"/>
</dbReference>
<dbReference type="STRING" id="1179773.BN6_59550"/>
<protein>
    <recommendedName>
        <fullName evidence="1">Amine oxidase domain-containing protein</fullName>
    </recommendedName>
</protein>
<dbReference type="eggNOG" id="COG1232">
    <property type="taxonomic scope" value="Bacteria"/>
</dbReference>
<evidence type="ECO:0000259" key="1">
    <source>
        <dbReference type="Pfam" id="PF01593"/>
    </source>
</evidence>
<dbReference type="InterPro" id="IPR002937">
    <property type="entry name" value="Amino_oxidase"/>
</dbReference>
<dbReference type="InterPro" id="IPR050464">
    <property type="entry name" value="Zeta_carotene_desat/Oxidored"/>
</dbReference>
<name>K0K4J5_SACES</name>
<dbReference type="Proteomes" id="UP000006281">
    <property type="component" value="Chromosome"/>
</dbReference>
<dbReference type="HOGENOM" id="CLU_051347_0_0_11"/>
<keyword evidence="3" id="KW-1185">Reference proteome</keyword>
<dbReference type="PANTHER" id="PTHR42923:SF46">
    <property type="entry name" value="AMINE OXIDASE"/>
    <property type="match status" value="1"/>
</dbReference>
<dbReference type="Gene3D" id="3.50.50.60">
    <property type="entry name" value="FAD/NAD(P)-binding domain"/>
    <property type="match status" value="1"/>
</dbReference>